<dbReference type="RefSeq" id="XP_018294111.1">
    <property type="nucleotide sequence ID" value="XM_018430927.1"/>
</dbReference>
<organism evidence="1 2">
    <name type="scientific">Phycomyces blakesleeanus (strain ATCC 8743b / DSM 1359 / FGSC 10004 / NBRC 33097 / NRRL 1555)</name>
    <dbReference type="NCBI Taxonomy" id="763407"/>
    <lineage>
        <taxon>Eukaryota</taxon>
        <taxon>Fungi</taxon>
        <taxon>Fungi incertae sedis</taxon>
        <taxon>Mucoromycota</taxon>
        <taxon>Mucoromycotina</taxon>
        <taxon>Mucoromycetes</taxon>
        <taxon>Mucorales</taxon>
        <taxon>Phycomycetaceae</taxon>
        <taxon>Phycomyces</taxon>
    </lineage>
</organism>
<accession>A0A163AVB5</accession>
<reference evidence="2" key="1">
    <citation type="submission" date="2015-06" db="EMBL/GenBank/DDBJ databases">
        <title>Expansion of signal transduction pathways in fungi by whole-genome duplication.</title>
        <authorList>
            <consortium name="DOE Joint Genome Institute"/>
            <person name="Corrochano L.M."/>
            <person name="Kuo A."/>
            <person name="Marcet-Houben M."/>
            <person name="Polaino S."/>
            <person name="Salamov A."/>
            <person name="Villalobos J.M."/>
            <person name="Alvarez M.I."/>
            <person name="Avalos J."/>
            <person name="Benito E.P."/>
            <person name="Benoit I."/>
            <person name="Burger G."/>
            <person name="Camino L.P."/>
            <person name="Canovas D."/>
            <person name="Cerda-Olmedo E."/>
            <person name="Cheng J.-F."/>
            <person name="Dominguez A."/>
            <person name="Elias M."/>
            <person name="Eslava A.P."/>
            <person name="Glaser F."/>
            <person name="Grimwood J."/>
            <person name="Gutierrez G."/>
            <person name="Heitman J."/>
            <person name="Henrissat B."/>
            <person name="Iturriaga E.A."/>
            <person name="Lang B.F."/>
            <person name="Lavin J.L."/>
            <person name="Lee S."/>
            <person name="Li W."/>
            <person name="Lindquist E."/>
            <person name="Lopez-Garcia S."/>
            <person name="Luque E.M."/>
            <person name="Marcos A.T."/>
            <person name="Martin J."/>
            <person name="McCluskey K."/>
            <person name="Medina H.R."/>
            <person name="Miralles-Duran A."/>
            <person name="Miyazaki A."/>
            <person name="Munoz-Torres E."/>
            <person name="Oguiza J.A."/>
            <person name="Ohm R."/>
            <person name="Olmedo M."/>
            <person name="Orejas M."/>
            <person name="Ortiz-Castellanos L."/>
            <person name="Pisabarro A.G."/>
            <person name="Rodriguez-Romero J."/>
            <person name="Ruiz-Herrera J."/>
            <person name="Ruiz-Vazquez R."/>
            <person name="Sanz C."/>
            <person name="Schackwitz W."/>
            <person name="Schmutz J."/>
            <person name="Shahriari M."/>
            <person name="Shelest E."/>
            <person name="Silva-Franco F."/>
            <person name="Soanes D."/>
            <person name="Syed K."/>
            <person name="Tagua V.G."/>
            <person name="Talbot N.J."/>
            <person name="Thon M."/>
            <person name="De vries R.P."/>
            <person name="Wiebenga A."/>
            <person name="Yadav J.S."/>
            <person name="Braun E.L."/>
            <person name="Baker S."/>
            <person name="Garre V."/>
            <person name="Horwitz B."/>
            <person name="Torres-Martinez S."/>
            <person name="Idnurm A."/>
            <person name="Herrera-Estrella A."/>
            <person name="Gabaldon T."/>
            <person name="Grigoriev I.V."/>
        </authorList>
    </citation>
    <scope>NUCLEOTIDE SEQUENCE [LARGE SCALE GENOMIC DNA]</scope>
    <source>
        <strain evidence="2">NRRL 1555(-)</strain>
    </source>
</reference>
<proteinExistence type="predicted"/>
<evidence type="ECO:0000313" key="1">
    <source>
        <dbReference type="EMBL" id="OAD76071.1"/>
    </source>
</evidence>
<gene>
    <name evidence="1" type="ORF">PHYBLDRAFT_143054</name>
</gene>
<dbReference type="VEuPathDB" id="FungiDB:PHYBLDRAFT_143054"/>
<sequence>MASSTNFVPPILHLLQSPLSTSHLLRGVAATNHHSHRLSMLGNSINIRNDRCVVPEFLLANQDDDYTEFSFENDDRSDFLLLTKELEST</sequence>
<evidence type="ECO:0000313" key="2">
    <source>
        <dbReference type="Proteomes" id="UP000077315"/>
    </source>
</evidence>
<name>A0A163AVB5_PHYB8</name>
<dbReference type="AlphaFoldDB" id="A0A163AVB5"/>
<dbReference type="InParanoid" id="A0A163AVB5"/>
<dbReference type="GeneID" id="28991833"/>
<protein>
    <submittedName>
        <fullName evidence="1">Uncharacterized protein</fullName>
    </submittedName>
</protein>
<dbReference type="EMBL" id="KV440976">
    <property type="protein sequence ID" value="OAD76071.1"/>
    <property type="molecule type" value="Genomic_DNA"/>
</dbReference>
<keyword evidence="2" id="KW-1185">Reference proteome</keyword>
<dbReference type="Proteomes" id="UP000077315">
    <property type="component" value="Unassembled WGS sequence"/>
</dbReference>